<dbReference type="AlphaFoldDB" id="A0ABD3U3T2"/>
<gene>
    <name evidence="1" type="ORF">ACJMK2_020994</name>
</gene>
<dbReference type="EMBL" id="JBJQND010000017">
    <property type="protein sequence ID" value="KAL3843037.1"/>
    <property type="molecule type" value="Genomic_DNA"/>
</dbReference>
<organism evidence="1 2">
    <name type="scientific">Sinanodonta woodiana</name>
    <name type="common">Chinese pond mussel</name>
    <name type="synonym">Anodonta woodiana</name>
    <dbReference type="NCBI Taxonomy" id="1069815"/>
    <lineage>
        <taxon>Eukaryota</taxon>
        <taxon>Metazoa</taxon>
        <taxon>Spiralia</taxon>
        <taxon>Lophotrochozoa</taxon>
        <taxon>Mollusca</taxon>
        <taxon>Bivalvia</taxon>
        <taxon>Autobranchia</taxon>
        <taxon>Heteroconchia</taxon>
        <taxon>Palaeoheterodonta</taxon>
        <taxon>Unionida</taxon>
        <taxon>Unionoidea</taxon>
        <taxon>Unionidae</taxon>
        <taxon>Unioninae</taxon>
        <taxon>Sinanodonta</taxon>
    </lineage>
</organism>
<reference evidence="1 2" key="1">
    <citation type="submission" date="2024-11" db="EMBL/GenBank/DDBJ databases">
        <title>Chromosome-level genome assembly of the freshwater bivalve Anodonta woodiana.</title>
        <authorList>
            <person name="Chen X."/>
        </authorList>
    </citation>
    <scope>NUCLEOTIDE SEQUENCE [LARGE SCALE GENOMIC DNA]</scope>
    <source>
        <strain evidence="1">MN2024</strain>
        <tissue evidence="1">Gills</tissue>
    </source>
</reference>
<comment type="caution">
    <text evidence="1">The sequence shown here is derived from an EMBL/GenBank/DDBJ whole genome shotgun (WGS) entry which is preliminary data.</text>
</comment>
<dbReference type="Proteomes" id="UP001634394">
    <property type="component" value="Unassembled WGS sequence"/>
</dbReference>
<proteinExistence type="predicted"/>
<protein>
    <submittedName>
        <fullName evidence="1">Uncharacterized protein</fullName>
    </submittedName>
</protein>
<evidence type="ECO:0000313" key="2">
    <source>
        <dbReference type="Proteomes" id="UP001634394"/>
    </source>
</evidence>
<name>A0ABD3U3T2_SINWO</name>
<sequence length="199" mass="22826">MFIAVVKRVCEREHTIFGAKVFNVLPYNECLGYSVNLRDISVSDEPKATGIDPDVIEIDEPSEEHLTDISHYNNKLKLKALYAVGFKNEVASKTRIKININVNDITVELTDFTMDIHDAKINIMEKLESLNIKSYTAPKPDYIQILKSEQLMVQGNREIEKRNLKGVWELYSDSANQTLVLCYEYSQKDSFEQIKGVVF</sequence>
<keyword evidence="2" id="KW-1185">Reference proteome</keyword>
<accession>A0ABD3U3T2</accession>
<evidence type="ECO:0000313" key="1">
    <source>
        <dbReference type="EMBL" id="KAL3843037.1"/>
    </source>
</evidence>